<feature type="compositionally biased region" description="Basic and acidic residues" evidence="6">
    <location>
        <begin position="196"/>
        <end position="264"/>
    </location>
</feature>
<evidence type="ECO:0000256" key="4">
    <source>
        <dbReference type="ARBA" id="ARBA00023125"/>
    </source>
</evidence>
<dbReference type="InterPro" id="IPR000571">
    <property type="entry name" value="Znf_CCCH"/>
</dbReference>
<dbReference type="GO" id="GO:0003729">
    <property type="term" value="F:mRNA binding"/>
    <property type="evidence" value="ECO:0007669"/>
    <property type="project" value="UniProtKB-ARBA"/>
</dbReference>
<feature type="zinc finger region" description="C3H1-type" evidence="5">
    <location>
        <begin position="480"/>
        <end position="508"/>
    </location>
</feature>
<evidence type="ECO:0000256" key="3">
    <source>
        <dbReference type="ARBA" id="ARBA00022833"/>
    </source>
</evidence>
<dbReference type="GO" id="GO:0008270">
    <property type="term" value="F:zinc ion binding"/>
    <property type="evidence" value="ECO:0007669"/>
    <property type="project" value="UniProtKB-KW"/>
</dbReference>
<dbReference type="PROSITE" id="PS50103">
    <property type="entry name" value="ZF_C3H1"/>
    <property type="match status" value="3"/>
</dbReference>
<evidence type="ECO:0000256" key="5">
    <source>
        <dbReference type="PROSITE-ProRule" id="PRU00723"/>
    </source>
</evidence>
<evidence type="ECO:0000256" key="6">
    <source>
        <dbReference type="SAM" id="MobiDB-lite"/>
    </source>
</evidence>
<name>A0AAQ3JXY6_9LILI</name>
<feature type="domain" description="C3H1-type" evidence="7">
    <location>
        <begin position="326"/>
        <end position="354"/>
    </location>
</feature>
<keyword evidence="2 5" id="KW-0863">Zinc-finger</keyword>
<dbReference type="Gene3D" id="2.30.30.1190">
    <property type="match status" value="1"/>
</dbReference>
<sequence>MAVVEAKLSVKSDGPSSSSSPPPPPVATTMNSIDMLNGELTSLELEEKPKDGVGDGASGIDESAVDATNSVDMLNGELMSLELEEKPEDGVSDGASGIDEPAVDASPDQHSGSPEKGEEEAEKGVLPSKKRRHRVRSKKQADDVQAAKDEHERSGSKTMGHNTWKVDEKEKKVPKRSFRQENVTQKQKGTPLKWVEQTDKKGLEEKKQTPSKRVEQENHENVVEKPKGTLQKLEKTEKKAVEEEKQTSSKRLEQEDHKVEEKEKKVPKRSFRQENVTQKQKGTPLKRVEQTEKKGLEEKKQTPSKRVEQEHHKAARKMSKENTSEKVGATQCKFYTMPGGCKFGKSCKYVHPQKKIEVDPVELNFLGLPIRPGEKECPFYMRTGNCKYATNCRYHHPDPTVASIGQDPLPPCQNSQPQQGFGASPLPVAPNPTQVAYHGATPFTFSSPSYSPGSNLHPQGFHSISEYNVYQVHTDEYPKQPGQLECQHFMKNGVCKFGSACKFRHPTVHLPPTEPFGTFNPTNPLQ</sequence>
<evidence type="ECO:0000313" key="8">
    <source>
        <dbReference type="EMBL" id="WOK97423.1"/>
    </source>
</evidence>
<dbReference type="EMBL" id="CP136891">
    <property type="protein sequence ID" value="WOK97423.1"/>
    <property type="molecule type" value="Genomic_DNA"/>
</dbReference>
<dbReference type="InterPro" id="IPR036855">
    <property type="entry name" value="Znf_CCCH_sf"/>
</dbReference>
<feature type="compositionally biased region" description="Basic and acidic residues" evidence="6">
    <location>
        <begin position="139"/>
        <end position="155"/>
    </location>
</feature>
<feature type="zinc finger region" description="C3H1-type" evidence="5">
    <location>
        <begin position="326"/>
        <end position="354"/>
    </location>
</feature>
<dbReference type="PANTHER" id="PTHR12506">
    <property type="entry name" value="PROTEIN PHOSPHATASE RELATED"/>
    <property type="match status" value="1"/>
</dbReference>
<proteinExistence type="predicted"/>
<dbReference type="Proteomes" id="UP001327560">
    <property type="component" value="Chromosome 2"/>
</dbReference>
<organism evidence="8 9">
    <name type="scientific">Canna indica</name>
    <name type="common">Indian-shot</name>
    <dbReference type="NCBI Taxonomy" id="4628"/>
    <lineage>
        <taxon>Eukaryota</taxon>
        <taxon>Viridiplantae</taxon>
        <taxon>Streptophyta</taxon>
        <taxon>Embryophyta</taxon>
        <taxon>Tracheophyta</taxon>
        <taxon>Spermatophyta</taxon>
        <taxon>Magnoliopsida</taxon>
        <taxon>Liliopsida</taxon>
        <taxon>Zingiberales</taxon>
        <taxon>Cannaceae</taxon>
        <taxon>Canna</taxon>
    </lineage>
</organism>
<feature type="compositionally biased region" description="Basic residues" evidence="6">
    <location>
        <begin position="128"/>
        <end position="138"/>
    </location>
</feature>
<dbReference type="SMART" id="SM00356">
    <property type="entry name" value="ZnF_C3H1"/>
    <property type="match status" value="3"/>
</dbReference>
<feature type="domain" description="C3H1-type" evidence="7">
    <location>
        <begin position="480"/>
        <end position="508"/>
    </location>
</feature>
<evidence type="ECO:0000313" key="9">
    <source>
        <dbReference type="Proteomes" id="UP001327560"/>
    </source>
</evidence>
<dbReference type="Pfam" id="PF00642">
    <property type="entry name" value="zf-CCCH"/>
    <property type="match status" value="2"/>
</dbReference>
<keyword evidence="1 5" id="KW-0479">Metal-binding</keyword>
<keyword evidence="9" id="KW-1185">Reference proteome</keyword>
<keyword evidence="4" id="KW-0238">DNA-binding</keyword>
<dbReference type="PANTHER" id="PTHR12506:SF20">
    <property type="entry name" value="ZINC FINGER CCCH DOMAIN-CONTAINING PROTEIN 67"/>
    <property type="match status" value="1"/>
</dbReference>
<feature type="compositionally biased region" description="Basic and acidic residues" evidence="6">
    <location>
        <begin position="286"/>
        <end position="324"/>
    </location>
</feature>
<dbReference type="InterPro" id="IPR050974">
    <property type="entry name" value="Plant_ZF_CCCH"/>
</dbReference>
<evidence type="ECO:0000259" key="7">
    <source>
        <dbReference type="PROSITE" id="PS50103"/>
    </source>
</evidence>
<dbReference type="Pfam" id="PF14608">
    <property type="entry name" value="zf-CCCH_2"/>
    <property type="match status" value="1"/>
</dbReference>
<dbReference type="AlphaFoldDB" id="A0AAQ3JXY6"/>
<gene>
    <name evidence="8" type="ORF">Cni_G06131</name>
</gene>
<evidence type="ECO:0000256" key="1">
    <source>
        <dbReference type="ARBA" id="ARBA00022723"/>
    </source>
</evidence>
<feature type="domain" description="C3H1-type" evidence="7">
    <location>
        <begin position="371"/>
        <end position="399"/>
    </location>
</feature>
<feature type="zinc finger region" description="C3H1-type" evidence="5">
    <location>
        <begin position="371"/>
        <end position="399"/>
    </location>
</feature>
<dbReference type="GO" id="GO:0003677">
    <property type="term" value="F:DNA binding"/>
    <property type="evidence" value="ECO:0007669"/>
    <property type="project" value="UniProtKB-KW"/>
</dbReference>
<feature type="region of interest" description="Disordered" evidence="6">
    <location>
        <begin position="1"/>
        <end position="325"/>
    </location>
</feature>
<reference evidence="8 9" key="1">
    <citation type="submission" date="2023-10" db="EMBL/GenBank/DDBJ databases">
        <title>Chromosome-scale genome assembly provides insights into flower coloration mechanisms of Canna indica.</title>
        <authorList>
            <person name="Li C."/>
        </authorList>
    </citation>
    <scope>NUCLEOTIDE SEQUENCE [LARGE SCALE GENOMIC DNA]</scope>
    <source>
        <tissue evidence="8">Flower</tissue>
    </source>
</reference>
<dbReference type="Gene3D" id="4.10.1000.10">
    <property type="entry name" value="Zinc finger, CCCH-type"/>
    <property type="match status" value="1"/>
</dbReference>
<evidence type="ECO:0000256" key="2">
    <source>
        <dbReference type="ARBA" id="ARBA00022771"/>
    </source>
</evidence>
<dbReference type="SUPFAM" id="SSF90229">
    <property type="entry name" value="CCCH zinc finger"/>
    <property type="match status" value="3"/>
</dbReference>
<protein>
    <submittedName>
        <fullName evidence="8">Zinc finger CCCH domain-containing protein 65 isoform X9</fullName>
    </submittedName>
</protein>
<keyword evidence="3 5" id="KW-0862">Zinc</keyword>
<accession>A0AAQ3JXY6</accession>